<proteinExistence type="predicted"/>
<dbReference type="EMBL" id="KQ964289">
    <property type="protein sequence ID" value="KXJ85249.1"/>
    <property type="molecule type" value="Genomic_DNA"/>
</dbReference>
<reference evidence="3" key="1">
    <citation type="submission" date="2016-02" db="EMBL/GenBank/DDBJ databases">
        <title>Draft genome sequence of Microdochium bolleyi, a fungal endophyte of beachgrass.</title>
        <authorList>
            <consortium name="DOE Joint Genome Institute"/>
            <person name="David A.S."/>
            <person name="May G."/>
            <person name="Haridas S."/>
            <person name="Lim J."/>
            <person name="Wang M."/>
            <person name="Labutti K."/>
            <person name="Lipzen A."/>
            <person name="Barry K."/>
            <person name="Grigoriev I.V."/>
        </authorList>
    </citation>
    <scope>NUCLEOTIDE SEQUENCE [LARGE SCALE GENOMIC DNA]</scope>
    <source>
        <strain evidence="3">J235TASD1</strain>
    </source>
</reference>
<sequence>MAPSFGPKTPDRAGPSLDPQGCSWKHDPEGTLPPLPSFPCITSTPDSDPASDPCQLGAPEHGQQPRTPGPANSISVRVGIGIGIGPVSTRLREMPPSEAALKSLAARRKSSRLPPPQVPTRAPGQPLPRPLQGHDDTAPRQVQASTDHGAIEPEPGSIDSLDSLPPRAIGLGLLDIYFERLYNAHLLFRKPPLFAAYLDGRLPPYLLKAIFAVATM</sequence>
<organism evidence="2 3">
    <name type="scientific">Microdochium bolleyi</name>
    <dbReference type="NCBI Taxonomy" id="196109"/>
    <lineage>
        <taxon>Eukaryota</taxon>
        <taxon>Fungi</taxon>
        <taxon>Dikarya</taxon>
        <taxon>Ascomycota</taxon>
        <taxon>Pezizomycotina</taxon>
        <taxon>Sordariomycetes</taxon>
        <taxon>Xylariomycetidae</taxon>
        <taxon>Xylariales</taxon>
        <taxon>Microdochiaceae</taxon>
        <taxon>Microdochium</taxon>
    </lineage>
</organism>
<protein>
    <submittedName>
        <fullName evidence="2">Uncharacterized protein</fullName>
    </submittedName>
</protein>
<gene>
    <name evidence="2" type="ORF">Micbo1qcDRAFT_210150</name>
</gene>
<keyword evidence="3" id="KW-1185">Reference proteome</keyword>
<dbReference type="InParanoid" id="A0A136IKV3"/>
<evidence type="ECO:0000313" key="3">
    <source>
        <dbReference type="Proteomes" id="UP000070501"/>
    </source>
</evidence>
<dbReference type="Proteomes" id="UP000070501">
    <property type="component" value="Unassembled WGS sequence"/>
</dbReference>
<feature type="region of interest" description="Disordered" evidence="1">
    <location>
        <begin position="104"/>
        <end position="162"/>
    </location>
</feature>
<evidence type="ECO:0000313" key="2">
    <source>
        <dbReference type="EMBL" id="KXJ85249.1"/>
    </source>
</evidence>
<name>A0A136IKV3_9PEZI</name>
<feature type="region of interest" description="Disordered" evidence="1">
    <location>
        <begin position="1"/>
        <end position="74"/>
    </location>
</feature>
<evidence type="ECO:0000256" key="1">
    <source>
        <dbReference type="SAM" id="MobiDB-lite"/>
    </source>
</evidence>
<dbReference type="AlphaFoldDB" id="A0A136IKV3"/>
<accession>A0A136IKV3</accession>
<dbReference type="STRING" id="196109.A0A136IKV3"/>
<dbReference type="OrthoDB" id="309640at2759"/>